<dbReference type="HOGENOM" id="CLU_1552410_0_0_4"/>
<dbReference type="Proteomes" id="UP000007437">
    <property type="component" value="Plasmid pBRH01"/>
</dbReference>
<feature type="region of interest" description="Disordered" evidence="1">
    <location>
        <begin position="46"/>
        <end position="129"/>
    </location>
</feature>
<sequence>MAAAFVELIGYDSRTAAGRNVAGTAAGEPSPTPEVLSIANLHARRCRPRGTGYSQKPLCQRRRAGRKPRYRDGRSPSSAHRPPECDARLLGTTRRRPVRHVRRRRAVRHRRPPDAGGAAPSRPGRRARDGGALLRRHQAWCRWTHARVHGRGCNSATARTAHRTHRPENFDH</sequence>
<proteinExistence type="predicted"/>
<organism evidence="2 3">
    <name type="scientific">Mycetohabitans rhizoxinica (strain DSM 19002 / CIP 109453 / HKI 454)</name>
    <name type="common">Paraburkholderia rhizoxinica</name>
    <dbReference type="NCBI Taxonomy" id="882378"/>
    <lineage>
        <taxon>Bacteria</taxon>
        <taxon>Pseudomonadati</taxon>
        <taxon>Pseudomonadota</taxon>
        <taxon>Betaproteobacteria</taxon>
        <taxon>Burkholderiales</taxon>
        <taxon>Burkholderiaceae</taxon>
        <taxon>Mycetohabitans</taxon>
    </lineage>
</organism>
<reference evidence="2 3" key="1">
    <citation type="journal article" date="2011" name="J. Bacteriol.">
        <title>Complete genome sequence of Burkholderia rhizoxinica, an endosymbiont of Rhizopus microsporus.</title>
        <authorList>
            <person name="Lackner G."/>
            <person name="Moebius N."/>
            <person name="Partida-Martinez L."/>
            <person name="Hertweck C."/>
        </authorList>
    </citation>
    <scope>NUCLEOTIDE SEQUENCE [LARGE SCALE GENOMIC DNA]</scope>
    <source>
        <strain evidence="3">DSM 19002 / CIP 109453 / HKI 454</strain>
        <plasmid evidence="2 3">pBRH01</plasmid>
    </source>
</reference>
<feature type="compositionally biased region" description="Basic residues" evidence="1">
    <location>
        <begin position="93"/>
        <end position="111"/>
    </location>
</feature>
<gene>
    <name evidence="2" type="ordered locus">RBRH_00471</name>
</gene>
<dbReference type="EMBL" id="FR687360">
    <property type="protein sequence ID" value="CBW76552.1"/>
    <property type="molecule type" value="Genomic_DNA"/>
</dbReference>
<keyword evidence="2" id="KW-0614">Plasmid</keyword>
<name>E5ATX8_MYCRK</name>
<dbReference type="KEGG" id="brh:RBRH_00471"/>
<protein>
    <submittedName>
        <fullName evidence="2">Uncharacterized protein</fullName>
    </submittedName>
</protein>
<evidence type="ECO:0000313" key="2">
    <source>
        <dbReference type="EMBL" id="CBW76552.1"/>
    </source>
</evidence>
<accession>E5ATX8</accession>
<dbReference type="AlphaFoldDB" id="E5ATX8"/>
<geneLocation type="plasmid" evidence="2 3">
    <name>pBRH01</name>
</geneLocation>
<evidence type="ECO:0000256" key="1">
    <source>
        <dbReference type="SAM" id="MobiDB-lite"/>
    </source>
</evidence>
<evidence type="ECO:0000313" key="3">
    <source>
        <dbReference type="Proteomes" id="UP000007437"/>
    </source>
</evidence>
<feature type="compositionally biased region" description="Basic residues" evidence="1">
    <location>
        <begin position="59"/>
        <end position="69"/>
    </location>
</feature>